<dbReference type="InterPro" id="IPR010699">
    <property type="entry name" value="DUF1275"/>
</dbReference>
<dbReference type="AlphaFoldDB" id="A0A420W0S8"/>
<feature type="transmembrane region" description="Helical" evidence="1">
    <location>
        <begin position="207"/>
        <end position="228"/>
    </location>
</feature>
<name>A0A420W0S8_9SPHI</name>
<feature type="transmembrane region" description="Helical" evidence="1">
    <location>
        <begin position="123"/>
        <end position="141"/>
    </location>
</feature>
<proteinExistence type="predicted"/>
<evidence type="ECO:0000313" key="3">
    <source>
        <dbReference type="Proteomes" id="UP000282423"/>
    </source>
</evidence>
<keyword evidence="1" id="KW-0472">Membrane</keyword>
<evidence type="ECO:0000313" key="2">
    <source>
        <dbReference type="EMBL" id="RKO72171.1"/>
    </source>
</evidence>
<feature type="transmembrane region" description="Helical" evidence="1">
    <location>
        <begin position="98"/>
        <end position="117"/>
    </location>
</feature>
<feature type="transmembrane region" description="Helical" evidence="1">
    <location>
        <begin position="20"/>
        <end position="39"/>
    </location>
</feature>
<dbReference type="RefSeq" id="WP_121123277.1">
    <property type="nucleotide sequence ID" value="NZ_RBWS01000006.1"/>
</dbReference>
<dbReference type="Proteomes" id="UP000282423">
    <property type="component" value="Unassembled WGS sequence"/>
</dbReference>
<dbReference type="EMBL" id="RBWS01000006">
    <property type="protein sequence ID" value="RKO72171.1"/>
    <property type="molecule type" value="Genomic_DNA"/>
</dbReference>
<keyword evidence="1" id="KW-0812">Transmembrane</keyword>
<organism evidence="2 3">
    <name type="scientific">Sphingobacterium puteale</name>
    <dbReference type="NCBI Taxonomy" id="2420510"/>
    <lineage>
        <taxon>Bacteria</taxon>
        <taxon>Pseudomonadati</taxon>
        <taxon>Bacteroidota</taxon>
        <taxon>Sphingobacteriia</taxon>
        <taxon>Sphingobacteriales</taxon>
        <taxon>Sphingobacteriaceae</taxon>
        <taxon>Sphingobacterium</taxon>
    </lineage>
</organism>
<accession>A0A420W0S8</accession>
<reference evidence="2 3" key="1">
    <citation type="submission" date="2018-10" db="EMBL/GenBank/DDBJ databases">
        <title>Sphingobacterium sp. M05W1-28.</title>
        <authorList>
            <person name="Cai H."/>
        </authorList>
    </citation>
    <scope>NUCLEOTIDE SEQUENCE [LARGE SCALE GENOMIC DNA]</scope>
    <source>
        <strain evidence="2 3">M05W1-28</strain>
    </source>
</reference>
<protein>
    <submittedName>
        <fullName evidence="2">DUF1275 domain-containing protein</fullName>
    </submittedName>
</protein>
<comment type="caution">
    <text evidence="2">The sequence shown here is derived from an EMBL/GenBank/DDBJ whole genome shotgun (WGS) entry which is preliminary data.</text>
</comment>
<feature type="transmembrane region" description="Helical" evidence="1">
    <location>
        <begin position="183"/>
        <end position="201"/>
    </location>
</feature>
<evidence type="ECO:0000256" key="1">
    <source>
        <dbReference type="SAM" id="Phobius"/>
    </source>
</evidence>
<feature type="transmembrane region" description="Helical" evidence="1">
    <location>
        <begin position="64"/>
        <end position="86"/>
    </location>
</feature>
<keyword evidence="3" id="KW-1185">Reference proteome</keyword>
<sequence>MLPEKKAFLSADKIGVQEKLAILLAFIAGYIDAVGLIKWKTYVSFMSGNTTQLGTAIDTGTVEVISSSLCVIGSFVSGIYLGTCLSQCQRQRKFSSKFFIVAGILITYSIVGSYYQIPNYSSLVIIGFSMGMMNTIVTSVGKQNVNTDFVTGTLNSLAKNSAMYTMSNSKEDRTTYRSNTIRLLILWIGFILGAFIAPMLLDMLTKWTLLLPAFFLLASAFLFPISIIKD</sequence>
<dbReference type="PANTHER" id="PTHR37314:SF4">
    <property type="entry name" value="UPF0700 TRANSMEMBRANE PROTEIN YOAK"/>
    <property type="match status" value="1"/>
</dbReference>
<dbReference type="OrthoDB" id="885342at2"/>
<gene>
    <name evidence="2" type="ORF">D7322_08765</name>
</gene>
<keyword evidence="1" id="KW-1133">Transmembrane helix</keyword>
<dbReference type="Pfam" id="PF06912">
    <property type="entry name" value="DUF1275"/>
    <property type="match status" value="1"/>
</dbReference>
<dbReference type="PANTHER" id="PTHR37314">
    <property type="entry name" value="SLR0142 PROTEIN"/>
    <property type="match status" value="1"/>
</dbReference>